<dbReference type="Pfam" id="PF02518">
    <property type="entry name" value="HATPase_c"/>
    <property type="match status" value="1"/>
</dbReference>
<evidence type="ECO:0000256" key="8">
    <source>
        <dbReference type="ARBA" id="ARBA00022840"/>
    </source>
</evidence>
<feature type="transmembrane region" description="Helical" evidence="12">
    <location>
        <begin position="298"/>
        <end position="317"/>
    </location>
</feature>
<evidence type="ECO:0000256" key="3">
    <source>
        <dbReference type="ARBA" id="ARBA00022553"/>
    </source>
</evidence>
<dbReference type="InterPro" id="IPR050640">
    <property type="entry name" value="Bact_2-comp_sensor_kinase"/>
</dbReference>
<sequence>MRKRFFVKNMLLFLIPLLIPTIVLGTLSIVITKQNREGETARDNLQLMHQIDRNMELVFQDIETLGISMGTPEVLYQLEEILRTQYVTFDNQRLLGMMRNLIDSPANAKPFIQSIYVHVNNPYNQFLASGTGLSTLDRYPDSDWLERFRARENPVGILLEQRQIQRYSFEDPIAVTTLYKPLTSLLTGGAIGVIAVNIYTDYLDRWLQSFASMDGQHLIILDEAGGILFRNQTSILPDSVQEKLSSLSPDTRSFDVELDKQTFAGTQLMSGMHDGWRYISLVPKDELNRISFRLSQSTIYVVALSFLLGLALTYLLTRRSLRHIHRMISIIKSAEKGLPLPEISSAGKGEDEYGYIIQTMTRNFIQSNYLGVQLSEKKFRLQAAELLALQSQINPHFLFNTLETLNWKAMALTGRPNEVNDMLEHLSELLRYTLDKPGRIVPLMKEIDYTKHYVAIQQIRYGDKFRCVWAYDPDDIQPYSTVKLVLQPLIENSLYHGIKEMAGNGGIKIKLVRYSGWTAISVIDNGVGMSKERLKEVRRSVAMHLEDDYGNTGDAGDTGDADHIGLANTNRRIRLAYGTDEGLQILSKQGLGTVVRLKIPD</sequence>
<dbReference type="Pfam" id="PF06580">
    <property type="entry name" value="His_kinase"/>
    <property type="match status" value="1"/>
</dbReference>
<organism evidence="15 16">
    <name type="scientific">Paenibacillus agaridevorans</name>
    <dbReference type="NCBI Taxonomy" id="171404"/>
    <lineage>
        <taxon>Bacteria</taxon>
        <taxon>Bacillati</taxon>
        <taxon>Bacillota</taxon>
        <taxon>Bacilli</taxon>
        <taxon>Bacillales</taxon>
        <taxon>Paenibacillaceae</taxon>
        <taxon>Paenibacillus</taxon>
    </lineage>
</organism>
<keyword evidence="4" id="KW-0808">Transferase</keyword>
<keyword evidence="11 12" id="KW-0472">Membrane</keyword>
<dbReference type="RefSeq" id="WP_108994629.1">
    <property type="nucleotide sequence ID" value="NZ_BDQX01000289.1"/>
</dbReference>
<dbReference type="InterPro" id="IPR010559">
    <property type="entry name" value="Sig_transdc_His_kin_internal"/>
</dbReference>
<comment type="caution">
    <text evidence="15">The sequence shown here is derived from an EMBL/GenBank/DDBJ whole genome shotgun (WGS) entry which is preliminary data.</text>
</comment>
<keyword evidence="9 12" id="KW-1133">Transmembrane helix</keyword>
<evidence type="ECO:0000256" key="11">
    <source>
        <dbReference type="ARBA" id="ARBA00023136"/>
    </source>
</evidence>
<evidence type="ECO:0000256" key="7">
    <source>
        <dbReference type="ARBA" id="ARBA00022777"/>
    </source>
</evidence>
<keyword evidence="10" id="KW-0902">Two-component regulatory system</keyword>
<feature type="domain" description="Histidine kinase/HSP90-like ATPase" evidence="13">
    <location>
        <begin position="486"/>
        <end position="600"/>
    </location>
</feature>
<keyword evidence="5 12" id="KW-0812">Transmembrane</keyword>
<dbReference type="InterPro" id="IPR036890">
    <property type="entry name" value="HATPase_C_sf"/>
</dbReference>
<dbReference type="AlphaFoldDB" id="A0A2R5ETN6"/>
<comment type="subcellular location">
    <subcellularLocation>
        <location evidence="1">Cell membrane</location>
        <topology evidence="1">Multi-pass membrane protein</topology>
    </subcellularLocation>
</comment>
<name>A0A2R5ETN6_9BACL</name>
<evidence type="ECO:0000256" key="9">
    <source>
        <dbReference type="ARBA" id="ARBA00022989"/>
    </source>
</evidence>
<keyword evidence="6" id="KW-0547">Nucleotide-binding</keyword>
<keyword evidence="16" id="KW-1185">Reference proteome</keyword>
<evidence type="ECO:0000256" key="12">
    <source>
        <dbReference type="SAM" id="Phobius"/>
    </source>
</evidence>
<reference evidence="15 16" key="1">
    <citation type="submission" date="2017-08" db="EMBL/GenBank/DDBJ databases">
        <title>Substantial Increase in Enzyme Production by Combined Drug-Resistance Mutations in Paenibacillus agaridevorans.</title>
        <authorList>
            <person name="Tanaka Y."/>
            <person name="Funane K."/>
            <person name="Hosaka T."/>
            <person name="Shiwa Y."/>
            <person name="Fujita N."/>
            <person name="Miyazaki T."/>
            <person name="Yoshikawa H."/>
            <person name="Murakami K."/>
            <person name="Kasahara K."/>
            <person name="Inaoka T."/>
            <person name="Hiraga Y."/>
            <person name="Ochi K."/>
        </authorList>
    </citation>
    <scope>NUCLEOTIDE SEQUENCE [LARGE SCALE GENOMIC DNA]</scope>
    <source>
        <strain evidence="15 16">T-3040</strain>
    </source>
</reference>
<evidence type="ECO:0000256" key="6">
    <source>
        <dbReference type="ARBA" id="ARBA00022741"/>
    </source>
</evidence>
<dbReference type="GO" id="GO:0000155">
    <property type="term" value="F:phosphorelay sensor kinase activity"/>
    <property type="evidence" value="ECO:0007669"/>
    <property type="project" value="InterPro"/>
</dbReference>
<evidence type="ECO:0000313" key="15">
    <source>
        <dbReference type="EMBL" id="GBG10046.1"/>
    </source>
</evidence>
<accession>A0A2R5ETN6</accession>
<proteinExistence type="predicted"/>
<dbReference type="Gene3D" id="3.30.565.10">
    <property type="entry name" value="Histidine kinase-like ATPase, C-terminal domain"/>
    <property type="match status" value="1"/>
</dbReference>
<evidence type="ECO:0000256" key="2">
    <source>
        <dbReference type="ARBA" id="ARBA00022475"/>
    </source>
</evidence>
<keyword evidence="3" id="KW-0597">Phosphoprotein</keyword>
<evidence type="ECO:0000313" key="16">
    <source>
        <dbReference type="Proteomes" id="UP000245202"/>
    </source>
</evidence>
<dbReference type="EMBL" id="BDQX01000289">
    <property type="protein sequence ID" value="GBG10046.1"/>
    <property type="molecule type" value="Genomic_DNA"/>
</dbReference>
<dbReference type="Proteomes" id="UP000245202">
    <property type="component" value="Unassembled WGS sequence"/>
</dbReference>
<dbReference type="GO" id="GO:0005524">
    <property type="term" value="F:ATP binding"/>
    <property type="evidence" value="ECO:0007669"/>
    <property type="project" value="UniProtKB-KW"/>
</dbReference>
<dbReference type="SUPFAM" id="SSF55874">
    <property type="entry name" value="ATPase domain of HSP90 chaperone/DNA topoisomerase II/histidine kinase"/>
    <property type="match status" value="1"/>
</dbReference>
<feature type="domain" description="Signal transduction histidine kinase internal region" evidence="14">
    <location>
        <begin position="384"/>
        <end position="465"/>
    </location>
</feature>
<keyword evidence="7 15" id="KW-0418">Kinase</keyword>
<dbReference type="GO" id="GO:0005886">
    <property type="term" value="C:plasma membrane"/>
    <property type="evidence" value="ECO:0007669"/>
    <property type="project" value="UniProtKB-SubCell"/>
</dbReference>
<evidence type="ECO:0000259" key="14">
    <source>
        <dbReference type="Pfam" id="PF06580"/>
    </source>
</evidence>
<evidence type="ECO:0000256" key="1">
    <source>
        <dbReference type="ARBA" id="ARBA00004651"/>
    </source>
</evidence>
<dbReference type="PANTHER" id="PTHR34220">
    <property type="entry name" value="SENSOR HISTIDINE KINASE YPDA"/>
    <property type="match status" value="1"/>
</dbReference>
<evidence type="ECO:0000256" key="5">
    <source>
        <dbReference type="ARBA" id="ARBA00022692"/>
    </source>
</evidence>
<dbReference type="InterPro" id="IPR003594">
    <property type="entry name" value="HATPase_dom"/>
</dbReference>
<evidence type="ECO:0000256" key="4">
    <source>
        <dbReference type="ARBA" id="ARBA00022679"/>
    </source>
</evidence>
<evidence type="ECO:0000259" key="13">
    <source>
        <dbReference type="Pfam" id="PF02518"/>
    </source>
</evidence>
<keyword evidence="2" id="KW-1003">Cell membrane</keyword>
<keyword evidence="8" id="KW-0067">ATP-binding</keyword>
<protein>
    <submittedName>
        <fullName evidence="15">Sensor histidine kinase</fullName>
    </submittedName>
</protein>
<dbReference type="PANTHER" id="PTHR34220:SF11">
    <property type="entry name" value="SENSOR PROTEIN KINASE HPTS"/>
    <property type="match status" value="1"/>
</dbReference>
<gene>
    <name evidence="15" type="ORF">PAT3040_04755</name>
</gene>
<evidence type="ECO:0000256" key="10">
    <source>
        <dbReference type="ARBA" id="ARBA00023012"/>
    </source>
</evidence>